<organism evidence="1 2">
    <name type="scientific">Parahaliea mediterranea</name>
    <dbReference type="NCBI Taxonomy" id="651086"/>
    <lineage>
        <taxon>Bacteria</taxon>
        <taxon>Pseudomonadati</taxon>
        <taxon>Pseudomonadota</taxon>
        <taxon>Gammaproteobacteria</taxon>
        <taxon>Cellvibrionales</taxon>
        <taxon>Halieaceae</taxon>
        <taxon>Parahaliea</taxon>
    </lineage>
</organism>
<comment type="caution">
    <text evidence="1">The sequence shown here is derived from an EMBL/GenBank/DDBJ whole genome shotgun (WGS) entry which is preliminary data.</text>
</comment>
<dbReference type="Proteomes" id="UP000664303">
    <property type="component" value="Unassembled WGS sequence"/>
</dbReference>
<evidence type="ECO:0008006" key="3">
    <source>
        <dbReference type="Google" id="ProtNLM"/>
    </source>
</evidence>
<gene>
    <name evidence="1" type="ORF">JYP50_10890</name>
</gene>
<protein>
    <recommendedName>
        <fullName evidence="3">Thioredoxin domain-containing protein</fullName>
    </recommendedName>
</protein>
<dbReference type="EMBL" id="JAFKCZ010000007">
    <property type="protein sequence ID" value="MBN7797101.1"/>
    <property type="molecule type" value="Genomic_DNA"/>
</dbReference>
<evidence type="ECO:0000313" key="1">
    <source>
        <dbReference type="EMBL" id="MBN7797101.1"/>
    </source>
</evidence>
<proteinExistence type="predicted"/>
<keyword evidence="2" id="KW-1185">Reference proteome</keyword>
<reference evidence="1" key="1">
    <citation type="submission" date="2021-02" db="EMBL/GenBank/DDBJ databases">
        <title>PHA producing bacteria isolated from coastal sediment in Guangdong, Shenzhen.</title>
        <authorList>
            <person name="Zheng W."/>
            <person name="Yu S."/>
            <person name="Huang Y."/>
        </authorList>
    </citation>
    <scope>NUCLEOTIDE SEQUENCE</scope>
    <source>
        <strain evidence="1">TN14-10</strain>
    </source>
</reference>
<evidence type="ECO:0000313" key="2">
    <source>
        <dbReference type="Proteomes" id="UP000664303"/>
    </source>
</evidence>
<dbReference type="AlphaFoldDB" id="A0A939IK96"/>
<name>A0A939IK96_9GAMM</name>
<sequence length="208" mass="22932">MVLLLIAGIPLTMILAATWLWFFVVRGDLDIVGALGTANNGRLVEPPRQLAEAGLRDSGGGALDFDALEAQWTFAVPNSGETCAAQCEQLLYLTRQIHLAMGKEYNRIRRFYISDTPVAGTRLEVGALSDDHPLPPGFPAYLEREHEQMRALEVDGATMARLFAEHLSAPDTWYLVDPAGWIMMSYDSSVSYKDVIADLKFLLKNSSA</sequence>
<accession>A0A939IK96</accession>